<dbReference type="Gramene" id="PRQ41243">
    <property type="protein sequence ID" value="PRQ41243"/>
    <property type="gene ID" value="RchiOBHm_Chr4g0444801"/>
</dbReference>
<dbReference type="PANTHER" id="PTHR33386:SF5">
    <property type="entry name" value="OS02G0740600 PROTEIN"/>
    <property type="match status" value="1"/>
</dbReference>
<protein>
    <submittedName>
        <fullName evidence="2">Uncharacterized protein</fullName>
    </submittedName>
</protein>
<evidence type="ECO:0000256" key="1">
    <source>
        <dbReference type="SAM" id="MobiDB-lite"/>
    </source>
</evidence>
<accession>A0A2P6R479</accession>
<feature type="region of interest" description="Disordered" evidence="1">
    <location>
        <begin position="1"/>
        <end position="36"/>
    </location>
</feature>
<sequence>MAASNSYEMTSWADQWDSSPDPYPANYDQSNTSTKAKYTKKVEEGFGKTKSVASSGMKKVKTGAHVGFHWIKEKYHKTTGKQ</sequence>
<organism evidence="2 3">
    <name type="scientific">Rosa chinensis</name>
    <name type="common">China rose</name>
    <dbReference type="NCBI Taxonomy" id="74649"/>
    <lineage>
        <taxon>Eukaryota</taxon>
        <taxon>Viridiplantae</taxon>
        <taxon>Streptophyta</taxon>
        <taxon>Embryophyta</taxon>
        <taxon>Tracheophyta</taxon>
        <taxon>Spermatophyta</taxon>
        <taxon>Magnoliopsida</taxon>
        <taxon>eudicotyledons</taxon>
        <taxon>Gunneridae</taxon>
        <taxon>Pentapetalae</taxon>
        <taxon>rosids</taxon>
        <taxon>fabids</taxon>
        <taxon>Rosales</taxon>
        <taxon>Rosaceae</taxon>
        <taxon>Rosoideae</taxon>
        <taxon>Rosoideae incertae sedis</taxon>
        <taxon>Rosa</taxon>
    </lineage>
</organism>
<proteinExistence type="predicted"/>
<evidence type="ECO:0000313" key="2">
    <source>
        <dbReference type="EMBL" id="PRQ41243.1"/>
    </source>
</evidence>
<dbReference type="PANTHER" id="PTHR33386">
    <property type="entry name" value="OS02G0740600 PROTEIN"/>
    <property type="match status" value="1"/>
</dbReference>
<reference evidence="2 3" key="1">
    <citation type="journal article" date="2018" name="Nat. Genet.">
        <title>The Rosa genome provides new insights in the design of modern roses.</title>
        <authorList>
            <person name="Bendahmane M."/>
        </authorList>
    </citation>
    <scope>NUCLEOTIDE SEQUENCE [LARGE SCALE GENOMIC DNA]</scope>
    <source>
        <strain evidence="3">cv. Old Blush</strain>
    </source>
</reference>
<comment type="caution">
    <text evidence="2">The sequence shown here is derived from an EMBL/GenBank/DDBJ whole genome shotgun (WGS) entry which is preliminary data.</text>
</comment>
<gene>
    <name evidence="2" type="ORF">RchiOBHm_Chr4g0444801</name>
</gene>
<evidence type="ECO:0000313" key="3">
    <source>
        <dbReference type="Proteomes" id="UP000238479"/>
    </source>
</evidence>
<keyword evidence="3" id="KW-1185">Reference proteome</keyword>
<feature type="compositionally biased region" description="Polar residues" evidence="1">
    <location>
        <begin position="1"/>
        <end position="18"/>
    </location>
</feature>
<dbReference type="EMBL" id="PDCK01000042">
    <property type="protein sequence ID" value="PRQ41243.1"/>
    <property type="molecule type" value="Genomic_DNA"/>
</dbReference>
<dbReference type="Proteomes" id="UP000238479">
    <property type="component" value="Chromosome 4"/>
</dbReference>
<dbReference type="STRING" id="74649.A0A2P6R479"/>
<dbReference type="AlphaFoldDB" id="A0A2P6R479"/>
<dbReference type="OMA" id="YVSHENE"/>
<name>A0A2P6R479_ROSCH</name>
<feature type="compositionally biased region" description="Polar residues" evidence="1">
    <location>
        <begin position="27"/>
        <end position="36"/>
    </location>
</feature>